<dbReference type="Gene3D" id="3.20.20.140">
    <property type="entry name" value="Metal-dependent hydrolases"/>
    <property type="match status" value="1"/>
</dbReference>
<dbReference type="EC" id="2.7.7.7" evidence="3"/>
<sequence>MAFTHLHVHTEYSLLDGASRIGDIVARAGELGMDSLAITDHGVMFGVIDFYKECLKQGIKPVIGCEIYTAARTLFDKDSEKDKHMGHLVLLAENNTGYKNLMKIVSEAYRHGFYYKPRADKDLLRKYHEGIIALSACLAGEVQHRLLNGDYDGAKREALEMRDIFGEDNFFLELQDQGLEEEARILPDMKRLHQETGIPFVATNDVHYVRQEDAEAQDVLMCIQTGATIDEEDRMRFSNDQFYLKSEDEMRKIFANIPEACDNTARIAERCNVTFTFGELHLPDFRAPDGLNNREYLRKLCQEGLEQRYPGADEAEREELQTRLDYELSTIESMGYVEYFLIVWDFINYAKSNGIMVGPGRGSAAGSIVAYTLRITDIDPIKNELIFERFLNPERVSMPDIDIDFCYERRGEVIDYVIEKYDEDRVSQIITFGTMKAKQAVRDVGRVLNVSYPETDAIAKAIPFSLKMTIDKALETSPELKEKYDNEETTRKVIDMARAIEGMPRHASTHAAGVVISKENIDEYVPLYLADKGLSTQFNMTTIEELGLLKMDFLGLRNLTIIRDALEMIEENHGVKIDFSSMDYDDPAVYDIIAKGNTQGIFQLESGGMTQFMKNLKPDCFEDIVAGISLYRPGPMASIPTYIENKKHPESIEYIHESLKPILSVTYGCLVYQEQVMRIVRDLGGYSYGRSDLVRRAMSKKKMDVMLEEKEYFINGKTAEDGTVEIAGCVRNGVPKETAEEIFNQMVSFAEYAFNKSHAAAYAVVAYETGYLKAHYPVEFMAALLTSVMGDAASTAKYIRNCTEMGIEVLPPDVNESSKKFSVSDGKIRFGLMGVKNVGEGPIDAIVAAREEKGKPKDIFQLIDNIDIHQMNKKALESLIKAGALDCFDGNRAAHMAVYESLMESAQSDARNTIEGQISLFQTNAETMEENQSARKLPDVKNFDKEVLIAQEKEMLGVYITEHPLTEYEAVIERSVTVTSQDLAEVLESEESGESHDFITDGMHVVMAGIITGKKNLITRNNKMMAFVDMEDLYGTVEVVVFPNVYERYGSLVAEDKIVAIAGTVNFKEGEVPKLLADRITDIRELAGSGTAPANPSTASDTQNREPAGLVKIKLPEGGDASAMLEEIKQVMTAHRGMYQAIVYMPTGGSFRTERELWVEPDMDFRRAIVDIVGEANYKG</sequence>
<dbReference type="Gene3D" id="1.10.150.870">
    <property type="match status" value="1"/>
</dbReference>
<feature type="region of interest" description="Disordered" evidence="11">
    <location>
        <begin position="1087"/>
        <end position="1107"/>
    </location>
</feature>
<dbReference type="InterPro" id="IPR016195">
    <property type="entry name" value="Pol/histidinol_Pase-like"/>
</dbReference>
<comment type="subcellular location">
    <subcellularLocation>
        <location evidence="1">Cytoplasm</location>
    </subcellularLocation>
</comment>
<evidence type="ECO:0000256" key="2">
    <source>
        <dbReference type="ARBA" id="ARBA00009496"/>
    </source>
</evidence>
<dbReference type="GO" id="GO:0008408">
    <property type="term" value="F:3'-5' exonuclease activity"/>
    <property type="evidence" value="ECO:0007669"/>
    <property type="project" value="InterPro"/>
</dbReference>
<accession>A0A9D1SV86</accession>
<dbReference type="CDD" id="cd04485">
    <property type="entry name" value="DnaE_OBF"/>
    <property type="match status" value="1"/>
</dbReference>
<keyword evidence="8" id="KW-0239">DNA-directed DNA polymerase</keyword>
<evidence type="ECO:0000256" key="4">
    <source>
        <dbReference type="ARBA" id="ARBA00019114"/>
    </source>
</evidence>
<dbReference type="GO" id="GO:0003887">
    <property type="term" value="F:DNA-directed DNA polymerase activity"/>
    <property type="evidence" value="ECO:0007669"/>
    <property type="project" value="UniProtKB-KW"/>
</dbReference>
<evidence type="ECO:0000256" key="10">
    <source>
        <dbReference type="ARBA" id="ARBA00049244"/>
    </source>
</evidence>
<dbReference type="Pfam" id="PF07733">
    <property type="entry name" value="DNA_pol3_alpha"/>
    <property type="match status" value="1"/>
</dbReference>
<dbReference type="Proteomes" id="UP000824130">
    <property type="component" value="Unassembled WGS sequence"/>
</dbReference>
<dbReference type="GO" id="GO:0005737">
    <property type="term" value="C:cytoplasm"/>
    <property type="evidence" value="ECO:0007669"/>
    <property type="project" value="UniProtKB-SubCell"/>
</dbReference>
<gene>
    <name evidence="13" type="ORF">IAD25_07830</name>
</gene>
<evidence type="ECO:0000259" key="12">
    <source>
        <dbReference type="SMART" id="SM00481"/>
    </source>
</evidence>
<comment type="function">
    <text evidence="9">DNA polymerase III is a complex, multichain enzyme responsible for most of the replicative synthesis in bacteria. This DNA polymerase also exhibits 3' to 5' exonuclease activity. The alpha chain is the DNA polymerase.</text>
</comment>
<dbReference type="InterPro" id="IPR040982">
    <property type="entry name" value="DNA_pol3_finger"/>
</dbReference>
<dbReference type="PANTHER" id="PTHR32294">
    <property type="entry name" value="DNA POLYMERASE III SUBUNIT ALPHA"/>
    <property type="match status" value="1"/>
</dbReference>
<dbReference type="Pfam" id="PF17657">
    <property type="entry name" value="DNA_pol3_finger"/>
    <property type="match status" value="1"/>
</dbReference>
<keyword evidence="6 13" id="KW-0548">Nucleotidyltransferase</keyword>
<dbReference type="SMART" id="SM00481">
    <property type="entry name" value="POLIIIAc"/>
    <property type="match status" value="1"/>
</dbReference>
<evidence type="ECO:0000256" key="5">
    <source>
        <dbReference type="ARBA" id="ARBA00022679"/>
    </source>
</evidence>
<evidence type="ECO:0000256" key="8">
    <source>
        <dbReference type="ARBA" id="ARBA00022932"/>
    </source>
</evidence>
<dbReference type="GO" id="GO:0006260">
    <property type="term" value="P:DNA replication"/>
    <property type="evidence" value="ECO:0007669"/>
    <property type="project" value="UniProtKB-KW"/>
</dbReference>
<comment type="similarity">
    <text evidence="2">Belongs to the DNA polymerase type-C family. DnaE subfamily.</text>
</comment>
<evidence type="ECO:0000256" key="11">
    <source>
        <dbReference type="SAM" id="MobiDB-lite"/>
    </source>
</evidence>
<evidence type="ECO:0000256" key="9">
    <source>
        <dbReference type="ARBA" id="ARBA00025611"/>
    </source>
</evidence>
<evidence type="ECO:0000313" key="13">
    <source>
        <dbReference type="EMBL" id="HIU96595.1"/>
    </source>
</evidence>
<dbReference type="Pfam" id="PF02811">
    <property type="entry name" value="PHP"/>
    <property type="match status" value="1"/>
</dbReference>
<dbReference type="NCBIfam" id="NF004226">
    <property type="entry name" value="PRK05673.1"/>
    <property type="match status" value="1"/>
</dbReference>
<dbReference type="Pfam" id="PF01336">
    <property type="entry name" value="tRNA_anti-codon"/>
    <property type="match status" value="1"/>
</dbReference>
<evidence type="ECO:0000256" key="3">
    <source>
        <dbReference type="ARBA" id="ARBA00012417"/>
    </source>
</evidence>
<keyword evidence="5 13" id="KW-0808">Transferase</keyword>
<dbReference type="InterPro" id="IPR004365">
    <property type="entry name" value="NA-bd_OB_tRNA"/>
</dbReference>
<name>A0A9D1SV86_9FIRM</name>
<evidence type="ECO:0000313" key="14">
    <source>
        <dbReference type="Proteomes" id="UP000824130"/>
    </source>
</evidence>
<dbReference type="NCBIfam" id="NF005298">
    <property type="entry name" value="PRK06826.1"/>
    <property type="match status" value="1"/>
</dbReference>
<feature type="domain" description="Polymerase/histidinol phosphatase N-terminal" evidence="12">
    <location>
        <begin position="4"/>
        <end position="71"/>
    </location>
</feature>
<evidence type="ECO:0000256" key="1">
    <source>
        <dbReference type="ARBA" id="ARBA00004496"/>
    </source>
</evidence>
<dbReference type="InterPro" id="IPR011708">
    <property type="entry name" value="DNA_pol3_alpha_NTPase_dom"/>
</dbReference>
<keyword evidence="7" id="KW-0235">DNA replication</keyword>
<dbReference type="GO" id="GO:0003676">
    <property type="term" value="F:nucleic acid binding"/>
    <property type="evidence" value="ECO:0007669"/>
    <property type="project" value="InterPro"/>
</dbReference>
<dbReference type="PANTHER" id="PTHR32294:SF0">
    <property type="entry name" value="DNA POLYMERASE III SUBUNIT ALPHA"/>
    <property type="match status" value="1"/>
</dbReference>
<dbReference type="EMBL" id="DVOB01000162">
    <property type="protein sequence ID" value="HIU96595.1"/>
    <property type="molecule type" value="Genomic_DNA"/>
</dbReference>
<dbReference type="InterPro" id="IPR003141">
    <property type="entry name" value="Pol/His_phosphatase_N"/>
</dbReference>
<reference evidence="13" key="2">
    <citation type="journal article" date="2021" name="PeerJ">
        <title>Extensive microbial diversity within the chicken gut microbiome revealed by metagenomics and culture.</title>
        <authorList>
            <person name="Gilroy R."/>
            <person name="Ravi A."/>
            <person name="Getino M."/>
            <person name="Pursley I."/>
            <person name="Horton D.L."/>
            <person name="Alikhan N.F."/>
            <person name="Baker D."/>
            <person name="Gharbi K."/>
            <person name="Hall N."/>
            <person name="Watson M."/>
            <person name="Adriaenssens E.M."/>
            <person name="Foster-Nyarko E."/>
            <person name="Jarju S."/>
            <person name="Secka A."/>
            <person name="Antonio M."/>
            <person name="Oren A."/>
            <person name="Chaudhuri R.R."/>
            <person name="La Ragione R."/>
            <person name="Hildebrand F."/>
            <person name="Pallen M.J."/>
        </authorList>
    </citation>
    <scope>NUCLEOTIDE SEQUENCE</scope>
    <source>
        <strain evidence="13">ChiSjej4B22-8349</strain>
    </source>
</reference>
<protein>
    <recommendedName>
        <fullName evidence="4">DNA polymerase III subunit alpha</fullName>
        <ecNumber evidence="3">2.7.7.7</ecNumber>
    </recommendedName>
</protein>
<dbReference type="InterPro" id="IPR029460">
    <property type="entry name" value="DNAPol_HHH"/>
</dbReference>
<comment type="catalytic activity">
    <reaction evidence="10">
        <text>DNA(n) + a 2'-deoxyribonucleoside 5'-triphosphate = DNA(n+1) + diphosphate</text>
        <dbReference type="Rhea" id="RHEA:22508"/>
        <dbReference type="Rhea" id="RHEA-COMP:17339"/>
        <dbReference type="Rhea" id="RHEA-COMP:17340"/>
        <dbReference type="ChEBI" id="CHEBI:33019"/>
        <dbReference type="ChEBI" id="CHEBI:61560"/>
        <dbReference type="ChEBI" id="CHEBI:173112"/>
        <dbReference type="EC" id="2.7.7.7"/>
    </reaction>
</comment>
<dbReference type="InterPro" id="IPR004805">
    <property type="entry name" value="DnaE2/DnaE/PolC"/>
</dbReference>
<proteinExistence type="inferred from homology"/>
<dbReference type="Gene3D" id="1.10.10.1600">
    <property type="entry name" value="Bacterial DNA polymerase III alpha subunit, thumb domain"/>
    <property type="match status" value="1"/>
</dbReference>
<dbReference type="InterPro" id="IPR041931">
    <property type="entry name" value="DNA_pol3_alpha_thumb_dom"/>
</dbReference>
<dbReference type="InterPro" id="IPR004013">
    <property type="entry name" value="PHP_dom"/>
</dbReference>
<feature type="compositionally biased region" description="Polar residues" evidence="11">
    <location>
        <begin position="1092"/>
        <end position="1102"/>
    </location>
</feature>
<evidence type="ECO:0000256" key="6">
    <source>
        <dbReference type="ARBA" id="ARBA00022695"/>
    </source>
</evidence>
<dbReference type="NCBIfam" id="TIGR00594">
    <property type="entry name" value="polc"/>
    <property type="match status" value="1"/>
</dbReference>
<evidence type="ECO:0000256" key="7">
    <source>
        <dbReference type="ARBA" id="ARBA00022705"/>
    </source>
</evidence>
<dbReference type="AlphaFoldDB" id="A0A9D1SV86"/>
<reference evidence="13" key="1">
    <citation type="submission" date="2020-10" db="EMBL/GenBank/DDBJ databases">
        <authorList>
            <person name="Gilroy R."/>
        </authorList>
    </citation>
    <scope>NUCLEOTIDE SEQUENCE</scope>
    <source>
        <strain evidence="13">ChiSjej4B22-8349</strain>
    </source>
</reference>
<organism evidence="13 14">
    <name type="scientific">Candidatus Allocopromorpha excrementipullorum</name>
    <dbReference type="NCBI Taxonomy" id="2840743"/>
    <lineage>
        <taxon>Bacteria</taxon>
        <taxon>Bacillati</taxon>
        <taxon>Bacillota</taxon>
        <taxon>Clostridia</taxon>
        <taxon>Eubacteriales</taxon>
        <taxon>Eubacteriaceae</taxon>
        <taxon>Eubacteriaceae incertae sedis</taxon>
        <taxon>Candidatus Allocopromorpha</taxon>
    </lineage>
</organism>
<dbReference type="Pfam" id="PF14579">
    <property type="entry name" value="HHH_6"/>
    <property type="match status" value="1"/>
</dbReference>
<comment type="caution">
    <text evidence="13">The sequence shown here is derived from an EMBL/GenBank/DDBJ whole genome shotgun (WGS) entry which is preliminary data.</text>
</comment>
<dbReference type="SUPFAM" id="SSF89550">
    <property type="entry name" value="PHP domain-like"/>
    <property type="match status" value="1"/>
</dbReference>
<dbReference type="CDD" id="cd12113">
    <property type="entry name" value="PHP_PolIIIA_DnaE3"/>
    <property type="match status" value="1"/>
</dbReference>